<comment type="caution">
    <text evidence="8">The sequence shown here is derived from an EMBL/GenBank/DDBJ whole genome shotgun (WGS) entry which is preliminary data.</text>
</comment>
<evidence type="ECO:0000256" key="2">
    <source>
        <dbReference type="ARBA" id="ARBA00022759"/>
    </source>
</evidence>
<proteinExistence type="inferred from homology"/>
<dbReference type="GO" id="GO:0006298">
    <property type="term" value="P:mismatch repair"/>
    <property type="evidence" value="ECO:0007669"/>
    <property type="project" value="InterPro"/>
</dbReference>
<dbReference type="AlphaFoldDB" id="A0A327RP54"/>
<keyword evidence="5" id="KW-0234">DNA repair</keyword>
<keyword evidence="1" id="KW-0540">Nuclease</keyword>
<dbReference type="Proteomes" id="UP000248987">
    <property type="component" value="Unassembled WGS sequence"/>
</dbReference>
<evidence type="ECO:0000256" key="5">
    <source>
        <dbReference type="ARBA" id="ARBA00023204"/>
    </source>
</evidence>
<evidence type="ECO:0000259" key="7">
    <source>
        <dbReference type="Pfam" id="PF04480"/>
    </source>
</evidence>
<dbReference type="SUPFAM" id="SSF52980">
    <property type="entry name" value="Restriction endonuclease-like"/>
    <property type="match status" value="1"/>
</dbReference>
<comment type="similarity">
    <text evidence="6">Belongs to the Vsr family.</text>
</comment>
<dbReference type="Gene3D" id="3.40.960.10">
    <property type="entry name" value="VSR Endonuclease"/>
    <property type="match status" value="1"/>
</dbReference>
<evidence type="ECO:0000256" key="4">
    <source>
        <dbReference type="ARBA" id="ARBA00022801"/>
    </source>
</evidence>
<keyword evidence="4" id="KW-0378">Hydrolase</keyword>
<keyword evidence="3" id="KW-0227">DNA damage</keyword>
<dbReference type="EMBL" id="QLLQ01000026">
    <property type="protein sequence ID" value="RAJ18709.1"/>
    <property type="molecule type" value="Genomic_DNA"/>
</dbReference>
<dbReference type="NCBIfam" id="TIGR00632">
    <property type="entry name" value="vsr"/>
    <property type="match status" value="1"/>
</dbReference>
<sequence>MPLQSLLRMLHYIKALGTITNTPKFFWKCFLLILIFSNLESIMNYDKPNIIVPRFSEESGFYTTKKRSKIMSKIPGKNTKPELLFRKALWQKNVRYRIDSKQLPGKPDVSIKKYNLAIFIDGEFWHGYNWNERKNSIKSNRAFWIPKIERNMQRDRQVNQQLYDMGFTVFRFWSKEIVNDLDRCLNDILMFMATGENT</sequence>
<evidence type="ECO:0000313" key="8">
    <source>
        <dbReference type="EMBL" id="RAJ18709.1"/>
    </source>
</evidence>
<reference evidence="8 9" key="1">
    <citation type="submission" date="2018-06" db="EMBL/GenBank/DDBJ databases">
        <title>Genomic Encyclopedia of Archaeal and Bacterial Type Strains, Phase II (KMG-II): from individual species to whole genera.</title>
        <authorList>
            <person name="Goeker M."/>
        </authorList>
    </citation>
    <scope>NUCLEOTIDE SEQUENCE [LARGE SCALE GENOMIC DNA]</scope>
    <source>
        <strain evidence="8 9">DSM 12408</strain>
    </source>
</reference>
<keyword evidence="9" id="KW-1185">Reference proteome</keyword>
<name>A0A327RP54_9FLAO</name>
<evidence type="ECO:0000256" key="3">
    <source>
        <dbReference type="ARBA" id="ARBA00022763"/>
    </source>
</evidence>
<evidence type="ECO:0000313" key="9">
    <source>
        <dbReference type="Proteomes" id="UP000248987"/>
    </source>
</evidence>
<feature type="domain" description="DUF559" evidence="7">
    <location>
        <begin position="151"/>
        <end position="192"/>
    </location>
</feature>
<keyword evidence="2 8" id="KW-0255">Endonuclease</keyword>
<dbReference type="Pfam" id="PF04480">
    <property type="entry name" value="DUF559"/>
    <property type="match status" value="1"/>
</dbReference>
<gene>
    <name evidence="8" type="ORF">LX77_03744</name>
</gene>
<dbReference type="InterPro" id="IPR007569">
    <property type="entry name" value="DUF559"/>
</dbReference>
<dbReference type="GO" id="GO:0016787">
    <property type="term" value="F:hydrolase activity"/>
    <property type="evidence" value="ECO:0007669"/>
    <property type="project" value="UniProtKB-KW"/>
</dbReference>
<dbReference type="Pfam" id="PF03852">
    <property type="entry name" value="Vsr"/>
    <property type="match status" value="1"/>
</dbReference>
<dbReference type="InterPro" id="IPR011335">
    <property type="entry name" value="Restrct_endonuc-II-like"/>
</dbReference>
<organism evidence="8 9">
    <name type="scientific">Gelidibacter algens</name>
    <dbReference type="NCBI Taxonomy" id="49280"/>
    <lineage>
        <taxon>Bacteria</taxon>
        <taxon>Pseudomonadati</taxon>
        <taxon>Bacteroidota</taxon>
        <taxon>Flavobacteriia</taxon>
        <taxon>Flavobacteriales</taxon>
        <taxon>Flavobacteriaceae</taxon>
        <taxon>Gelidibacter</taxon>
    </lineage>
</organism>
<evidence type="ECO:0000256" key="6">
    <source>
        <dbReference type="ARBA" id="ARBA00029466"/>
    </source>
</evidence>
<dbReference type="InterPro" id="IPR004603">
    <property type="entry name" value="DNA_mismatch_endonuc_vsr"/>
</dbReference>
<accession>A0A327RP54</accession>
<dbReference type="GO" id="GO:0004519">
    <property type="term" value="F:endonuclease activity"/>
    <property type="evidence" value="ECO:0007669"/>
    <property type="project" value="UniProtKB-KW"/>
</dbReference>
<evidence type="ECO:0000256" key="1">
    <source>
        <dbReference type="ARBA" id="ARBA00022722"/>
    </source>
</evidence>
<dbReference type="CDD" id="cd00221">
    <property type="entry name" value="Vsr"/>
    <property type="match status" value="1"/>
</dbReference>
<protein>
    <submittedName>
        <fullName evidence="8">T/G mismatch-specific endonuclease</fullName>
    </submittedName>
</protein>